<keyword evidence="2 5" id="KW-0812">Transmembrane</keyword>
<dbReference type="InterPro" id="IPR003752">
    <property type="entry name" value="DiS_bond_form_DsbB/BdbC"/>
</dbReference>
<dbReference type="GO" id="GO:0015035">
    <property type="term" value="F:protein-disulfide reductase activity"/>
    <property type="evidence" value="ECO:0007669"/>
    <property type="project" value="InterPro"/>
</dbReference>
<dbReference type="InterPro" id="IPR024199">
    <property type="entry name" value="Uncharacterised_DsbB"/>
</dbReference>
<dbReference type="GO" id="GO:0016020">
    <property type="term" value="C:membrane"/>
    <property type="evidence" value="ECO:0007669"/>
    <property type="project" value="UniProtKB-SubCell"/>
</dbReference>
<dbReference type="STRING" id="407234.SAMN05421795_10362"/>
<keyword evidence="7" id="KW-1185">Reference proteome</keyword>
<gene>
    <name evidence="6" type="ORF">SAMN05421795_10362</name>
</gene>
<evidence type="ECO:0000313" key="6">
    <source>
        <dbReference type="EMBL" id="SIS73361.1"/>
    </source>
</evidence>
<proteinExistence type="predicted"/>
<evidence type="ECO:0000256" key="3">
    <source>
        <dbReference type="ARBA" id="ARBA00022989"/>
    </source>
</evidence>
<keyword evidence="3 5" id="KW-1133">Transmembrane helix</keyword>
<protein>
    <submittedName>
        <fullName evidence="6">Disulfide bond formation protein DsbB</fullName>
    </submittedName>
</protein>
<reference evidence="7" key="1">
    <citation type="submission" date="2017-01" db="EMBL/GenBank/DDBJ databases">
        <authorList>
            <person name="Varghese N."/>
            <person name="Submissions S."/>
        </authorList>
    </citation>
    <scope>NUCLEOTIDE SEQUENCE [LARGE SCALE GENOMIC DNA]</scope>
    <source>
        <strain evidence="7">DSM 18714</strain>
    </source>
</reference>
<dbReference type="InterPro" id="IPR023380">
    <property type="entry name" value="DsbB-like_sf"/>
</dbReference>
<feature type="transmembrane region" description="Helical" evidence="5">
    <location>
        <begin position="12"/>
        <end position="36"/>
    </location>
</feature>
<evidence type="ECO:0000313" key="7">
    <source>
        <dbReference type="Proteomes" id="UP000186098"/>
    </source>
</evidence>
<dbReference type="RefSeq" id="WP_076365074.1">
    <property type="nucleotide sequence ID" value="NZ_FTOM01000003.1"/>
</dbReference>
<dbReference type="Gene3D" id="1.20.1550.10">
    <property type="entry name" value="DsbB-like"/>
    <property type="match status" value="1"/>
</dbReference>
<keyword evidence="4 5" id="KW-0472">Membrane</keyword>
<evidence type="ECO:0000256" key="5">
    <source>
        <dbReference type="SAM" id="Phobius"/>
    </source>
</evidence>
<dbReference type="GO" id="GO:0006457">
    <property type="term" value="P:protein folding"/>
    <property type="evidence" value="ECO:0007669"/>
    <property type="project" value="InterPro"/>
</dbReference>
<organism evidence="6 7">
    <name type="scientific">Phaeovulum vinaykumarii</name>
    <dbReference type="NCBI Taxonomy" id="407234"/>
    <lineage>
        <taxon>Bacteria</taxon>
        <taxon>Pseudomonadati</taxon>
        <taxon>Pseudomonadota</taxon>
        <taxon>Alphaproteobacteria</taxon>
        <taxon>Rhodobacterales</taxon>
        <taxon>Paracoccaceae</taxon>
        <taxon>Phaeovulum</taxon>
    </lineage>
</organism>
<comment type="subcellular location">
    <subcellularLocation>
        <location evidence="1">Membrane</location>
        <topology evidence="1">Multi-pass membrane protein</topology>
    </subcellularLocation>
</comment>
<dbReference type="Pfam" id="PF02600">
    <property type="entry name" value="DsbB"/>
    <property type="match status" value="1"/>
</dbReference>
<evidence type="ECO:0000256" key="2">
    <source>
        <dbReference type="ARBA" id="ARBA00022692"/>
    </source>
</evidence>
<evidence type="ECO:0000256" key="1">
    <source>
        <dbReference type="ARBA" id="ARBA00004141"/>
    </source>
</evidence>
<dbReference type="Proteomes" id="UP000186098">
    <property type="component" value="Unassembled WGS sequence"/>
</dbReference>
<dbReference type="SUPFAM" id="SSF158442">
    <property type="entry name" value="DsbB-like"/>
    <property type="match status" value="1"/>
</dbReference>
<feature type="transmembrane region" description="Helical" evidence="5">
    <location>
        <begin position="141"/>
        <end position="168"/>
    </location>
</feature>
<dbReference type="EMBL" id="FTOM01000003">
    <property type="protein sequence ID" value="SIS73361.1"/>
    <property type="molecule type" value="Genomic_DNA"/>
</dbReference>
<accession>A0A1N7LHY5</accession>
<name>A0A1N7LHY5_9RHOB</name>
<evidence type="ECO:0000256" key="4">
    <source>
        <dbReference type="ARBA" id="ARBA00023136"/>
    </source>
</evidence>
<dbReference type="PIRSF" id="PIRSF033913">
    <property type="entry name" value="S-S_format_DsbB"/>
    <property type="match status" value="1"/>
</dbReference>
<sequence length="172" mass="17610">MKPEFLTSGRMLAGLAGAGSALVLAGAFVFQAMGYAPCELCIWQRWPHAIALGLALAAIAGRDGSGGDRSGRGAGPGARLARLTGGPVMLISAGLGVYHTGVERHFWAGPSACTSSGVSGLDADQLMAQIMSAPLVRCDEVVWTLMGLSMASWNAIVSLVLAGLWIAAARRG</sequence>
<dbReference type="AlphaFoldDB" id="A0A1N7LHY5"/>